<evidence type="ECO:0000313" key="2">
    <source>
        <dbReference type="EMBL" id="VDM23709.1"/>
    </source>
</evidence>
<sequence length="123" mass="13303">MQLARQPERSELKAVELFSQSNVTLQHSWSVSQSNVTSQHNRSVSQSNFASQHLPHQNESLDHRWRGRSGCQFRRGSSTSSVTGVAVGFVDRRSGGWAMFDGSGGSEGCRSLGLAGIVAGVVK</sequence>
<evidence type="ECO:0000256" key="1">
    <source>
        <dbReference type="SAM" id="MobiDB-lite"/>
    </source>
</evidence>
<reference evidence="4" key="1">
    <citation type="submission" date="2016-06" db="UniProtKB">
        <authorList>
            <consortium name="WormBaseParasite"/>
        </authorList>
    </citation>
    <scope>IDENTIFICATION</scope>
</reference>
<dbReference type="Proteomes" id="UP000050794">
    <property type="component" value="Unassembled WGS sequence"/>
</dbReference>
<protein>
    <submittedName>
        <fullName evidence="2 4">Uncharacterized protein</fullName>
    </submittedName>
</protein>
<feature type="compositionally biased region" description="Polar residues" evidence="1">
    <location>
        <begin position="35"/>
        <end position="58"/>
    </location>
</feature>
<dbReference type="EMBL" id="UYWY01000048">
    <property type="protein sequence ID" value="VDM23709.1"/>
    <property type="molecule type" value="Genomic_DNA"/>
</dbReference>
<gene>
    <name evidence="2" type="ORF">TCNE_LOCUS139</name>
</gene>
<dbReference type="WBParaSite" id="TCNE_0000013801-mRNA-1">
    <property type="protein sequence ID" value="TCNE_0000013801-mRNA-1"/>
    <property type="gene ID" value="TCNE_0000013801"/>
</dbReference>
<proteinExistence type="predicted"/>
<feature type="region of interest" description="Disordered" evidence="1">
    <location>
        <begin position="35"/>
        <end position="65"/>
    </location>
</feature>
<dbReference type="AlphaFoldDB" id="A0A183TV69"/>
<accession>A0A183TV69</accession>
<name>A0A183TV69_TOXCA</name>
<evidence type="ECO:0000313" key="4">
    <source>
        <dbReference type="WBParaSite" id="TCNE_0000013801-mRNA-1"/>
    </source>
</evidence>
<reference evidence="2 3" key="2">
    <citation type="submission" date="2018-11" db="EMBL/GenBank/DDBJ databases">
        <authorList>
            <consortium name="Pathogen Informatics"/>
        </authorList>
    </citation>
    <scope>NUCLEOTIDE SEQUENCE [LARGE SCALE GENOMIC DNA]</scope>
</reference>
<keyword evidence="3" id="KW-1185">Reference proteome</keyword>
<organism evidence="3 4">
    <name type="scientific">Toxocara canis</name>
    <name type="common">Canine roundworm</name>
    <dbReference type="NCBI Taxonomy" id="6265"/>
    <lineage>
        <taxon>Eukaryota</taxon>
        <taxon>Metazoa</taxon>
        <taxon>Ecdysozoa</taxon>
        <taxon>Nematoda</taxon>
        <taxon>Chromadorea</taxon>
        <taxon>Rhabditida</taxon>
        <taxon>Spirurina</taxon>
        <taxon>Ascaridomorpha</taxon>
        <taxon>Ascaridoidea</taxon>
        <taxon>Toxocaridae</taxon>
        <taxon>Toxocara</taxon>
    </lineage>
</organism>
<evidence type="ECO:0000313" key="3">
    <source>
        <dbReference type="Proteomes" id="UP000050794"/>
    </source>
</evidence>